<name>A0ABQ9HNP2_9NEOP</name>
<organism evidence="1 2">
    <name type="scientific">Dryococelus australis</name>
    <dbReference type="NCBI Taxonomy" id="614101"/>
    <lineage>
        <taxon>Eukaryota</taxon>
        <taxon>Metazoa</taxon>
        <taxon>Ecdysozoa</taxon>
        <taxon>Arthropoda</taxon>
        <taxon>Hexapoda</taxon>
        <taxon>Insecta</taxon>
        <taxon>Pterygota</taxon>
        <taxon>Neoptera</taxon>
        <taxon>Polyneoptera</taxon>
        <taxon>Phasmatodea</taxon>
        <taxon>Verophasmatodea</taxon>
        <taxon>Anareolatae</taxon>
        <taxon>Phasmatidae</taxon>
        <taxon>Eurycanthinae</taxon>
        <taxon>Dryococelus</taxon>
    </lineage>
</organism>
<gene>
    <name evidence="1" type="ORF">PR048_012197</name>
</gene>
<keyword evidence="2" id="KW-1185">Reference proteome</keyword>
<evidence type="ECO:0000313" key="2">
    <source>
        <dbReference type="Proteomes" id="UP001159363"/>
    </source>
</evidence>
<dbReference type="Proteomes" id="UP001159363">
    <property type="component" value="Chromosome X"/>
</dbReference>
<proteinExistence type="predicted"/>
<comment type="caution">
    <text evidence="1">The sequence shown here is derived from an EMBL/GenBank/DDBJ whole genome shotgun (WGS) entry which is preliminary data.</text>
</comment>
<sequence>MLALSSSGPLFRNRRGRSYILVLDTPTGHCASHRLTSLIGRFYCANPANHANESGFSLPLHQDTIKPPGICSWYIWAALNNDVLRADKGEMRCKWNSAELQWRGKREIPEKTRPAASSGAIPTCENPQHSPPTKLNHWVRFPAGSLPHFRTWVSCRTMPPVGEFSWGSPVSPNLAFWRCSILTSTTSGGREYETYHCARASFSGAERRGSSLRGTRWRASSTLGNAAERCERALQRHKAHAATPPMASSTPASVVRRSRCRVAARGGATIISLTPLPARLSGLHDGVKKGAMFIYFRTAVGVQEGKIKESVAERLACSSPTKAIRVQSSVGSLRIFACGNRAGRCYWSAGFLGDLQFPQPLNSGAAPYSLQSP</sequence>
<evidence type="ECO:0000313" key="1">
    <source>
        <dbReference type="EMBL" id="KAJ8885991.1"/>
    </source>
</evidence>
<reference evidence="1 2" key="1">
    <citation type="submission" date="2023-02" db="EMBL/GenBank/DDBJ databases">
        <title>LHISI_Scaffold_Assembly.</title>
        <authorList>
            <person name="Stuart O.P."/>
            <person name="Cleave R."/>
            <person name="Magrath M.J.L."/>
            <person name="Mikheyev A.S."/>
        </authorList>
    </citation>
    <scope>NUCLEOTIDE SEQUENCE [LARGE SCALE GENOMIC DNA]</scope>
    <source>
        <strain evidence="1">Daus_M_001</strain>
        <tissue evidence="1">Leg muscle</tissue>
    </source>
</reference>
<dbReference type="EMBL" id="JARBHB010000004">
    <property type="protein sequence ID" value="KAJ8885991.1"/>
    <property type="molecule type" value="Genomic_DNA"/>
</dbReference>
<accession>A0ABQ9HNP2</accession>
<protein>
    <submittedName>
        <fullName evidence="1">Uncharacterized protein</fullName>
    </submittedName>
</protein>